<sequence length="89" mass="9482">MSETMPSTWSSMEAMVNQHHVLHALPDSQITNDESNGQESDVNTNNLNMELDLDKNSCASFVVTSGLTASSGSTVPFASTVAFETTTPS</sequence>
<dbReference type="AlphaFoldDB" id="A0A9P6UP34"/>
<keyword evidence="3" id="KW-1185">Reference proteome</keyword>
<feature type="compositionally biased region" description="Polar residues" evidence="1">
    <location>
        <begin position="28"/>
        <end position="48"/>
    </location>
</feature>
<evidence type="ECO:0000256" key="1">
    <source>
        <dbReference type="SAM" id="MobiDB-lite"/>
    </source>
</evidence>
<reference evidence="2" key="1">
    <citation type="journal article" date="2020" name="Fungal Divers.">
        <title>Resolving the Mortierellaceae phylogeny through synthesis of multi-gene phylogenetics and phylogenomics.</title>
        <authorList>
            <person name="Vandepol N."/>
            <person name="Liber J."/>
            <person name="Desiro A."/>
            <person name="Na H."/>
            <person name="Kennedy M."/>
            <person name="Barry K."/>
            <person name="Grigoriev I.V."/>
            <person name="Miller A.N."/>
            <person name="O'Donnell K."/>
            <person name="Stajich J.E."/>
            <person name="Bonito G."/>
        </authorList>
    </citation>
    <scope>NUCLEOTIDE SEQUENCE</scope>
    <source>
        <strain evidence="2">NVP60</strain>
    </source>
</reference>
<accession>A0A9P6UP34</accession>
<organism evidence="2 3">
    <name type="scientific">Linnemannia gamsii</name>
    <dbReference type="NCBI Taxonomy" id="64522"/>
    <lineage>
        <taxon>Eukaryota</taxon>
        <taxon>Fungi</taxon>
        <taxon>Fungi incertae sedis</taxon>
        <taxon>Mucoromycota</taxon>
        <taxon>Mortierellomycotina</taxon>
        <taxon>Mortierellomycetes</taxon>
        <taxon>Mortierellales</taxon>
        <taxon>Mortierellaceae</taxon>
        <taxon>Linnemannia</taxon>
    </lineage>
</organism>
<protein>
    <submittedName>
        <fullName evidence="2">Uncharacterized protein</fullName>
    </submittedName>
</protein>
<dbReference type="Proteomes" id="UP000823405">
    <property type="component" value="Unassembled WGS sequence"/>
</dbReference>
<dbReference type="EMBL" id="JAAAIN010000525">
    <property type="protein sequence ID" value="KAG0313313.1"/>
    <property type="molecule type" value="Genomic_DNA"/>
</dbReference>
<evidence type="ECO:0000313" key="2">
    <source>
        <dbReference type="EMBL" id="KAG0313313.1"/>
    </source>
</evidence>
<evidence type="ECO:0000313" key="3">
    <source>
        <dbReference type="Proteomes" id="UP000823405"/>
    </source>
</evidence>
<feature type="region of interest" description="Disordered" evidence="1">
    <location>
        <begin position="20"/>
        <end position="48"/>
    </location>
</feature>
<gene>
    <name evidence="2" type="ORF">BGZ97_010298</name>
</gene>
<name>A0A9P6UP34_9FUNG</name>
<comment type="caution">
    <text evidence="2">The sequence shown here is derived from an EMBL/GenBank/DDBJ whole genome shotgun (WGS) entry which is preliminary data.</text>
</comment>
<proteinExistence type="predicted"/>